<feature type="transmembrane region" description="Helical" evidence="9">
    <location>
        <begin position="158"/>
        <end position="178"/>
    </location>
</feature>
<evidence type="ECO:0000256" key="2">
    <source>
        <dbReference type="ARBA" id="ARBA00007520"/>
    </source>
</evidence>
<comment type="subcellular location">
    <subcellularLocation>
        <location evidence="1">Cell membrane</location>
        <topology evidence="1">Multi-pass membrane protein</topology>
    </subcellularLocation>
</comment>
<reference evidence="11" key="1">
    <citation type="submission" date="2022-07" db="EMBL/GenBank/DDBJ databases">
        <authorList>
            <person name="Wu T."/>
        </authorList>
    </citation>
    <scope>NUCLEOTIDE SEQUENCE</scope>
    <source>
        <strain evidence="11">SD-1</strain>
    </source>
</reference>
<keyword evidence="4" id="KW-1003">Cell membrane</keyword>
<feature type="transmembrane region" description="Helical" evidence="9">
    <location>
        <begin position="126"/>
        <end position="146"/>
    </location>
</feature>
<evidence type="ECO:0000256" key="9">
    <source>
        <dbReference type="SAM" id="Phobius"/>
    </source>
</evidence>
<dbReference type="Gene3D" id="1.20.1250.20">
    <property type="entry name" value="MFS general substrate transporter like domains"/>
    <property type="match status" value="1"/>
</dbReference>
<evidence type="ECO:0000256" key="7">
    <source>
        <dbReference type="ARBA" id="ARBA00023136"/>
    </source>
</evidence>
<dbReference type="SUPFAM" id="SSF103473">
    <property type="entry name" value="MFS general substrate transporter"/>
    <property type="match status" value="1"/>
</dbReference>
<feature type="transmembrane region" description="Helical" evidence="9">
    <location>
        <begin position="32"/>
        <end position="55"/>
    </location>
</feature>
<feature type="transmembrane region" description="Helical" evidence="9">
    <location>
        <begin position="97"/>
        <end position="114"/>
    </location>
</feature>
<feature type="transmembrane region" description="Helical" evidence="9">
    <location>
        <begin position="325"/>
        <end position="346"/>
    </location>
</feature>
<dbReference type="RefSeq" id="WP_069695624.1">
    <property type="nucleotide sequence ID" value="NZ_CP043010.1"/>
</dbReference>
<dbReference type="Pfam" id="PF07690">
    <property type="entry name" value="MFS_1"/>
    <property type="match status" value="1"/>
</dbReference>
<feature type="domain" description="Major facilitator superfamily (MFS) profile" evidence="10">
    <location>
        <begin position="31"/>
        <end position="514"/>
    </location>
</feature>
<protein>
    <submittedName>
        <fullName evidence="11">MFS transporter</fullName>
    </submittedName>
</protein>
<keyword evidence="3" id="KW-0813">Transport</keyword>
<gene>
    <name evidence="11" type="ORF">NL394_05490</name>
</gene>
<keyword evidence="5 9" id="KW-0812">Transmembrane</keyword>
<dbReference type="PRINTS" id="PR01036">
    <property type="entry name" value="TCRTETB"/>
</dbReference>
<evidence type="ECO:0000313" key="11">
    <source>
        <dbReference type="EMBL" id="UYV98674.1"/>
    </source>
</evidence>
<evidence type="ECO:0000256" key="3">
    <source>
        <dbReference type="ARBA" id="ARBA00022448"/>
    </source>
</evidence>
<dbReference type="CDD" id="cd17502">
    <property type="entry name" value="MFS_Azr1_MDR_like"/>
    <property type="match status" value="1"/>
</dbReference>
<keyword evidence="6 9" id="KW-1133">Transmembrane helix</keyword>
<evidence type="ECO:0000256" key="5">
    <source>
        <dbReference type="ARBA" id="ARBA00022692"/>
    </source>
</evidence>
<dbReference type="InterPro" id="IPR020846">
    <property type="entry name" value="MFS_dom"/>
</dbReference>
<dbReference type="GO" id="GO:0022857">
    <property type="term" value="F:transmembrane transporter activity"/>
    <property type="evidence" value="ECO:0007669"/>
    <property type="project" value="InterPro"/>
</dbReference>
<feature type="transmembrane region" description="Helical" evidence="9">
    <location>
        <begin position="217"/>
        <end position="238"/>
    </location>
</feature>
<proteinExistence type="inferred from homology"/>
<dbReference type="InterPro" id="IPR036259">
    <property type="entry name" value="MFS_trans_sf"/>
</dbReference>
<dbReference type="Proteomes" id="UP001163293">
    <property type="component" value="Chromosome"/>
</dbReference>
<name>A0AAX3EKZ1_PAEUR</name>
<keyword evidence="7 9" id="KW-0472">Membrane</keyword>
<feature type="transmembrane region" description="Helical" evidence="9">
    <location>
        <begin position="416"/>
        <end position="439"/>
    </location>
</feature>
<feature type="region of interest" description="Disordered" evidence="8">
    <location>
        <begin position="548"/>
        <end position="576"/>
    </location>
</feature>
<comment type="similarity">
    <text evidence="2">Belongs to the major facilitator superfamily. TCR/Tet family.</text>
</comment>
<dbReference type="PANTHER" id="PTHR23501">
    <property type="entry name" value="MAJOR FACILITATOR SUPERFAMILY"/>
    <property type="match status" value="1"/>
</dbReference>
<feature type="transmembrane region" description="Helical" evidence="9">
    <location>
        <begin position="489"/>
        <end position="509"/>
    </location>
</feature>
<organism evidence="11 12">
    <name type="scientific">Paenarthrobacter ureafaciens</name>
    <dbReference type="NCBI Taxonomy" id="37931"/>
    <lineage>
        <taxon>Bacteria</taxon>
        <taxon>Bacillati</taxon>
        <taxon>Actinomycetota</taxon>
        <taxon>Actinomycetes</taxon>
        <taxon>Micrococcales</taxon>
        <taxon>Micrococcaceae</taxon>
        <taxon>Paenarthrobacter</taxon>
    </lineage>
</organism>
<dbReference type="AlphaFoldDB" id="A0AAX3EKZ1"/>
<feature type="transmembrane region" description="Helical" evidence="9">
    <location>
        <begin position="67"/>
        <end position="85"/>
    </location>
</feature>
<feature type="transmembrane region" description="Helical" evidence="9">
    <location>
        <begin position="250"/>
        <end position="269"/>
    </location>
</feature>
<dbReference type="FunFam" id="1.20.1720.10:FF:000004">
    <property type="entry name" value="EmrB/QacA family drug resistance transporter"/>
    <property type="match status" value="1"/>
</dbReference>
<sequence>MAKPSTQAPGAGQASASGAAAPMTHRQIMEALTGLLAAFFTAILSSTIVANALPTIMSELHGTQTDFAWVITAALLANAATTPIWGKLADLFDKKLLVQLSIIIFVAGSVMAGLSETIPLLLTARVIQGVAMGGLTALAQAIIGSMIPPRDRGKYSGYMGAVMAVGTAGGPLLGGFIVDSPLGWRWTFFVCVPLAVVALILLQITLKIQHIKRPAKIDWLGSILLTSGVSLLLIWVSFAGDPEYYDWVSWQSALMVGGGVVLLALLVFVEGKVQQPIIPLKIISERTTALAILASVSVGIAMFGSSTFLGQYFQVARGATPTEAGLLTLPMIAGNLIGSVASGILISRFGKWKRFLIAGSVLLIGGLAFAGTMDHTTELWLVAIYTAVFGLGLGMLMQNLVLAVQNTVRATDIGTASASVAFFRSVGGAIGVSVLGAIMSNHVKDLAAEGLAAAGIPVQGDSSGASLDLADMPAPIADIMRAAYGDATAQIFLISAVISVVALIAVLLIKERPLRRTVDAAPEKELIATASGDAGMSLDSASFDAVKPDDGTRLRSSGAGNAVGHGRSGKPMGERSAEDLDLEFARILTQERPNSQASNTDAKPADVKELQEQLSRTQYVLAEQQLQLSRANVELQARLREQQSLAEQQARTADELKALRRELKRERRQQERTALMLLQGVESRPDHGKHAG</sequence>
<dbReference type="EMBL" id="CP101185">
    <property type="protein sequence ID" value="UYV98674.1"/>
    <property type="molecule type" value="Genomic_DNA"/>
</dbReference>
<dbReference type="PANTHER" id="PTHR23501:SF197">
    <property type="entry name" value="COMD"/>
    <property type="match status" value="1"/>
</dbReference>
<dbReference type="Gene3D" id="1.20.1720.10">
    <property type="entry name" value="Multidrug resistance protein D"/>
    <property type="match status" value="1"/>
</dbReference>
<feature type="compositionally biased region" description="Polar residues" evidence="8">
    <location>
        <begin position="591"/>
        <end position="601"/>
    </location>
</feature>
<feature type="transmembrane region" description="Helical" evidence="9">
    <location>
        <begin position="355"/>
        <end position="373"/>
    </location>
</feature>
<evidence type="ECO:0000256" key="6">
    <source>
        <dbReference type="ARBA" id="ARBA00022989"/>
    </source>
</evidence>
<evidence type="ECO:0000313" key="12">
    <source>
        <dbReference type="Proteomes" id="UP001163293"/>
    </source>
</evidence>
<dbReference type="GO" id="GO:0005886">
    <property type="term" value="C:plasma membrane"/>
    <property type="evidence" value="ECO:0007669"/>
    <property type="project" value="UniProtKB-SubCell"/>
</dbReference>
<feature type="transmembrane region" description="Helical" evidence="9">
    <location>
        <begin position="379"/>
        <end position="404"/>
    </location>
</feature>
<feature type="transmembrane region" description="Helical" evidence="9">
    <location>
        <begin position="184"/>
        <end position="205"/>
    </location>
</feature>
<feature type="transmembrane region" description="Helical" evidence="9">
    <location>
        <begin position="290"/>
        <end position="313"/>
    </location>
</feature>
<evidence type="ECO:0000256" key="4">
    <source>
        <dbReference type="ARBA" id="ARBA00022475"/>
    </source>
</evidence>
<evidence type="ECO:0000259" key="10">
    <source>
        <dbReference type="PROSITE" id="PS50850"/>
    </source>
</evidence>
<dbReference type="InterPro" id="IPR011701">
    <property type="entry name" value="MFS"/>
</dbReference>
<dbReference type="PROSITE" id="PS50850">
    <property type="entry name" value="MFS"/>
    <property type="match status" value="1"/>
</dbReference>
<accession>A0AAX3EKZ1</accession>
<keyword evidence="12" id="KW-1185">Reference proteome</keyword>
<evidence type="ECO:0000256" key="8">
    <source>
        <dbReference type="SAM" id="MobiDB-lite"/>
    </source>
</evidence>
<feature type="region of interest" description="Disordered" evidence="8">
    <location>
        <begin position="589"/>
        <end position="610"/>
    </location>
</feature>
<evidence type="ECO:0000256" key="1">
    <source>
        <dbReference type="ARBA" id="ARBA00004651"/>
    </source>
</evidence>